<dbReference type="AlphaFoldDB" id="A0A345ZAG4"/>
<evidence type="ECO:0000313" key="5">
    <source>
        <dbReference type="Proteomes" id="UP000254834"/>
    </source>
</evidence>
<gene>
    <name evidence="4" type="ORF">C0J27_00750</name>
</gene>
<dbReference type="Gene3D" id="1.25.40.20">
    <property type="entry name" value="Ankyrin repeat-containing domain"/>
    <property type="match status" value="1"/>
</dbReference>
<protein>
    <submittedName>
        <fullName evidence="4">Uncharacterized protein</fullName>
    </submittedName>
</protein>
<dbReference type="PROSITE" id="PS50088">
    <property type="entry name" value="ANK_REPEAT"/>
    <property type="match status" value="1"/>
</dbReference>
<keyword evidence="5" id="KW-1185">Reference proteome</keyword>
<dbReference type="InterPro" id="IPR036770">
    <property type="entry name" value="Ankyrin_rpt-contain_sf"/>
</dbReference>
<dbReference type="Proteomes" id="UP000254834">
    <property type="component" value="Chromosome"/>
</dbReference>
<dbReference type="EMBL" id="CP025544">
    <property type="protein sequence ID" value="AXK60281.1"/>
    <property type="molecule type" value="Genomic_DNA"/>
</dbReference>
<dbReference type="SMART" id="SM00248">
    <property type="entry name" value="ANK"/>
    <property type="match status" value="2"/>
</dbReference>
<dbReference type="OrthoDB" id="5657095at2"/>
<dbReference type="PANTHER" id="PTHR24124:SF14">
    <property type="entry name" value="CHROMOSOME UNDETERMINED SCAFFOLD_25, WHOLE GENOME SHOTGUN SEQUENCE"/>
    <property type="match status" value="1"/>
</dbReference>
<evidence type="ECO:0000256" key="2">
    <source>
        <dbReference type="ARBA" id="ARBA00023043"/>
    </source>
</evidence>
<keyword evidence="1" id="KW-0677">Repeat</keyword>
<dbReference type="InterPro" id="IPR002110">
    <property type="entry name" value="Ankyrin_rpt"/>
</dbReference>
<sequence>MKLKKYALGIWHSYKTTQRLRRLNKHELLATWFDAHHLASMQKVFSTGKISIDEEQACRCTALLAATARGNIDIVIWLLSKGANIHHQSSDNGSAFHSAASRGYIDILQLLHNRYNIDIDHIDDQGQTALINAAFLLPSSSLGLVQKVTALLLQWGANPILQDLQGFTALDYITLQIKDYDDKKSLDTFEIESYQDLVETKEILEKTIAAYKEKI</sequence>
<evidence type="ECO:0000313" key="4">
    <source>
        <dbReference type="EMBL" id="AXK60281.1"/>
    </source>
</evidence>
<reference evidence="4 5" key="1">
    <citation type="submission" date="2017-12" db="EMBL/GenBank/DDBJ databases">
        <title>Chromulinavorax destructans is a abundant pathogen of dominant heterotrophic picoflagllates.</title>
        <authorList>
            <person name="Deeg C.M."/>
            <person name="Zimmer M."/>
            <person name="Suttle C.A."/>
        </authorList>
    </citation>
    <scope>NUCLEOTIDE SEQUENCE [LARGE SCALE GENOMIC DNA]</scope>
    <source>
        <strain evidence="4 5">SeV1</strain>
    </source>
</reference>
<dbReference type="Pfam" id="PF12796">
    <property type="entry name" value="Ank_2"/>
    <property type="match status" value="1"/>
</dbReference>
<dbReference type="KEGG" id="cdes:C0J27_00750"/>
<feature type="repeat" description="ANK" evidence="3">
    <location>
        <begin position="61"/>
        <end position="90"/>
    </location>
</feature>
<evidence type="ECO:0000256" key="1">
    <source>
        <dbReference type="ARBA" id="ARBA00022737"/>
    </source>
</evidence>
<dbReference type="SUPFAM" id="SSF48403">
    <property type="entry name" value="Ankyrin repeat"/>
    <property type="match status" value="1"/>
</dbReference>
<keyword evidence="2 3" id="KW-0040">ANK repeat</keyword>
<dbReference type="RefSeq" id="WP_115585296.1">
    <property type="nucleotide sequence ID" value="NZ_CP025544.1"/>
</dbReference>
<proteinExistence type="predicted"/>
<organism evidence="4 5">
    <name type="scientific">Candidatus Chromulinivorax destructor</name>
    <dbReference type="NCBI Taxonomy" id="2066483"/>
    <lineage>
        <taxon>Bacteria</taxon>
        <taxon>Candidatus Babelota</taxon>
        <taxon>Candidatus Babeliae</taxon>
        <taxon>Candidatus Babeliales</taxon>
        <taxon>Candidatus Chromulinivoraceae</taxon>
        <taxon>Candidatus Chromulinivorax</taxon>
    </lineage>
</organism>
<evidence type="ECO:0000256" key="3">
    <source>
        <dbReference type="PROSITE-ProRule" id="PRU00023"/>
    </source>
</evidence>
<dbReference type="PANTHER" id="PTHR24124">
    <property type="entry name" value="ANKYRIN REPEAT FAMILY A"/>
    <property type="match status" value="1"/>
</dbReference>
<name>A0A345ZAG4_9BACT</name>
<accession>A0A345ZAG4</accession>
<dbReference type="GO" id="GO:0010468">
    <property type="term" value="P:regulation of gene expression"/>
    <property type="evidence" value="ECO:0007669"/>
    <property type="project" value="TreeGrafter"/>
</dbReference>